<proteinExistence type="predicted"/>
<evidence type="ECO:0000313" key="1">
    <source>
        <dbReference type="EMBL" id="SQH74125.1"/>
    </source>
</evidence>
<name>A0A330LW45_9GAMM</name>
<organism evidence="1 2">
    <name type="scientific">Shewanella benthica</name>
    <dbReference type="NCBI Taxonomy" id="43661"/>
    <lineage>
        <taxon>Bacteria</taxon>
        <taxon>Pseudomonadati</taxon>
        <taxon>Pseudomonadota</taxon>
        <taxon>Gammaproteobacteria</taxon>
        <taxon>Alteromonadales</taxon>
        <taxon>Shewanellaceae</taxon>
        <taxon>Shewanella</taxon>
    </lineage>
</organism>
<dbReference type="AlphaFoldDB" id="A0A330LW45"/>
<dbReference type="EMBL" id="LS483452">
    <property type="protein sequence ID" value="SQH74125.1"/>
    <property type="molecule type" value="Genomic_DNA"/>
</dbReference>
<dbReference type="RefSeq" id="WP_231926379.1">
    <property type="nucleotide sequence ID" value="NZ_LS483452.1"/>
</dbReference>
<dbReference type="KEGG" id="sbk:SHEWBE_0124"/>
<protein>
    <submittedName>
        <fullName evidence="1">Uncharacterized protein</fullName>
    </submittedName>
</protein>
<sequence length="135" mass="15160">MGFAGDGHKVTDFDLYLFSGADFNPGKLPKGFMLDKQKNSQNGNCITLYLDTNNLVSVAEGQMGFKIVPRPDSGFSYYRTAEYHCEPKQVSQLIKPDQTTLVDIVLQRHIHQDTFTLVSTDEAASFEFIKGMQQD</sequence>
<evidence type="ECO:0000313" key="2">
    <source>
        <dbReference type="Proteomes" id="UP000250123"/>
    </source>
</evidence>
<dbReference type="Proteomes" id="UP000250123">
    <property type="component" value="Chromosome SHEWBE"/>
</dbReference>
<reference evidence="2" key="1">
    <citation type="submission" date="2018-06" db="EMBL/GenBank/DDBJ databases">
        <authorList>
            <person name="Cea G.-C."/>
            <person name="William W."/>
        </authorList>
    </citation>
    <scope>NUCLEOTIDE SEQUENCE [LARGE SCALE GENOMIC DNA]</scope>
    <source>
        <strain evidence="2">DB21MT-2</strain>
    </source>
</reference>
<accession>A0A330LW45</accession>
<gene>
    <name evidence="1" type="ORF">SHEWBE_0124</name>
</gene>